<feature type="region of interest" description="Disordered" evidence="1">
    <location>
        <begin position="288"/>
        <end position="307"/>
    </location>
</feature>
<gene>
    <name evidence="2" type="ORF">KILIM_017_00930</name>
</gene>
<dbReference type="Proteomes" id="UP000008366">
    <property type="component" value="Unassembled WGS sequence"/>
</dbReference>
<dbReference type="EMBL" id="BAHD01000017">
    <property type="protein sequence ID" value="GAB95247.1"/>
    <property type="molecule type" value="Genomic_DNA"/>
</dbReference>
<dbReference type="CDD" id="cd09729">
    <property type="entry name" value="Cse1_I-E"/>
    <property type="match status" value="1"/>
</dbReference>
<dbReference type="eggNOG" id="COG1203">
    <property type="taxonomic scope" value="Bacteria"/>
</dbReference>
<accession>K6WT28</accession>
<dbReference type="AlphaFoldDB" id="K6WT28"/>
<dbReference type="RefSeq" id="WP_006591779.1">
    <property type="nucleotide sequence ID" value="NZ_BAHD01000017.1"/>
</dbReference>
<reference evidence="2 3" key="1">
    <citation type="submission" date="2012-08" db="EMBL/GenBank/DDBJ databases">
        <title>Whole genome shotgun sequence of Kineosphaera limosa NBRC 100340.</title>
        <authorList>
            <person name="Yoshida I."/>
            <person name="Isaki S."/>
            <person name="Hosoyama A."/>
            <person name="Tsuchikane K."/>
            <person name="Katsumata H."/>
            <person name="Ando Y."/>
            <person name="Ohji S."/>
            <person name="Hamada M."/>
            <person name="Tamura T."/>
            <person name="Yamazoe A."/>
            <person name="Yamazaki S."/>
            <person name="Fujita N."/>
        </authorList>
    </citation>
    <scope>NUCLEOTIDE SEQUENCE [LARGE SCALE GENOMIC DNA]</scope>
    <source>
        <strain evidence="2 3">NBRC 100340</strain>
    </source>
</reference>
<evidence type="ECO:0000313" key="3">
    <source>
        <dbReference type="Proteomes" id="UP000008366"/>
    </source>
</evidence>
<name>K6WT28_9MICO</name>
<dbReference type="InterPro" id="IPR013381">
    <property type="entry name" value="CRISPR-assoc_prot_Cse1"/>
</dbReference>
<dbReference type="NCBIfam" id="TIGR02547">
    <property type="entry name" value="casA_cse1"/>
    <property type="match status" value="1"/>
</dbReference>
<dbReference type="OrthoDB" id="3187690at2"/>
<dbReference type="Gene3D" id="1.10.132.100">
    <property type="match status" value="1"/>
</dbReference>
<evidence type="ECO:0000256" key="1">
    <source>
        <dbReference type="SAM" id="MobiDB-lite"/>
    </source>
</evidence>
<sequence>MTGTPTHTVDKEGAAGGSAATFSLLTEPWIPVRGATGEVDEVNLFEVFEQADTVVGLAGEIPTQEAAILRLLESVLLRVVDPKDDPIGTWARLWQEGLPLGEIRAYLERHADRFDLLHPQLPFFQVAGLHTASGKTSGLGKIIAELPDGNQFFTTRAAAEDTQLSYAEAARWLVHVQAFDYSGIKSGAVGDDRVKGGKGYPIGTGFAGTLGLLIAEGRTLRETLLLNLVLRFWRKDDRVPWEHPHTGPQVDLGHGQPHGPADCATWQSRRVLLLHGGQGVHDVVLANGDPLGPQNRRAVEPSTSWRYSEPQTKKFGHTVYMPLEHQASRSVWRGLGATLGERSTPAASKAGVPAFEAAGLLQWLAALREDEVLEPGYPLVLRIVGMEYGPQSSSVAAVIDDRLSMPVTVISDPHMRAVATEAVDVADEAVRALGRLAANLADAGGRHLLPGMEDGARARVSETAWSLLDSPFRRWVADLRTRDDAPAMRSTWQAQVRRIVTRAAADLVQATGSPALTGRVVNGRYLNSPIAENYFSAALRKALPYAYPESTTKEQA</sequence>
<proteinExistence type="predicted"/>
<evidence type="ECO:0000313" key="2">
    <source>
        <dbReference type="EMBL" id="GAB95247.1"/>
    </source>
</evidence>
<protein>
    <submittedName>
        <fullName evidence="2">Putative CRISPR-associated protein</fullName>
    </submittedName>
</protein>
<dbReference type="STRING" id="1184609.KILIM_017_00930"/>
<keyword evidence="3" id="KW-1185">Reference proteome</keyword>
<dbReference type="Pfam" id="PF09481">
    <property type="entry name" value="CRISPR_Cse1"/>
    <property type="match status" value="1"/>
</dbReference>
<comment type="caution">
    <text evidence="2">The sequence shown here is derived from an EMBL/GenBank/DDBJ whole genome shotgun (WGS) entry which is preliminary data.</text>
</comment>
<organism evidence="2 3">
    <name type="scientific">Kineosphaera limosa NBRC 100340</name>
    <dbReference type="NCBI Taxonomy" id="1184609"/>
    <lineage>
        <taxon>Bacteria</taxon>
        <taxon>Bacillati</taxon>
        <taxon>Actinomycetota</taxon>
        <taxon>Actinomycetes</taxon>
        <taxon>Micrococcales</taxon>
        <taxon>Dermatophilaceae</taxon>
        <taxon>Kineosphaera</taxon>
    </lineage>
</organism>